<organism evidence="4 5">
    <name type="scientific">Cohnella rhizosphaerae</name>
    <dbReference type="NCBI Taxonomy" id="1457232"/>
    <lineage>
        <taxon>Bacteria</taxon>
        <taxon>Bacillati</taxon>
        <taxon>Bacillota</taxon>
        <taxon>Bacilli</taxon>
        <taxon>Bacillales</taxon>
        <taxon>Paenibacillaceae</taxon>
        <taxon>Cohnella</taxon>
    </lineage>
</organism>
<comment type="caution">
    <text evidence="4">The sequence shown here is derived from an EMBL/GenBank/DDBJ whole genome shotgun (WGS) entry which is preliminary data.</text>
</comment>
<feature type="domain" description="HTH tetR-type" evidence="3">
    <location>
        <begin position="11"/>
        <end position="71"/>
    </location>
</feature>
<sequence>MTEAHPDIRVIRSVALMEQALLRILKEEGIKGLTVKHLCKIAGINRGTFYLHYRDIFHLIEETAFFSRVAERFRTFRL</sequence>
<dbReference type="SUPFAM" id="SSF46689">
    <property type="entry name" value="Homeodomain-like"/>
    <property type="match status" value="1"/>
</dbReference>
<keyword evidence="1 2" id="KW-0238">DNA-binding</keyword>
<dbReference type="InterPro" id="IPR001647">
    <property type="entry name" value="HTH_TetR"/>
</dbReference>
<dbReference type="Proteomes" id="UP001153404">
    <property type="component" value="Unassembled WGS sequence"/>
</dbReference>
<dbReference type="GO" id="GO:0003677">
    <property type="term" value="F:DNA binding"/>
    <property type="evidence" value="ECO:0007669"/>
    <property type="project" value="UniProtKB-UniRule"/>
</dbReference>
<dbReference type="Pfam" id="PF00440">
    <property type="entry name" value="TetR_N"/>
    <property type="match status" value="1"/>
</dbReference>
<dbReference type="InterPro" id="IPR009057">
    <property type="entry name" value="Homeodomain-like_sf"/>
</dbReference>
<evidence type="ECO:0000313" key="4">
    <source>
        <dbReference type="EMBL" id="MDG0813481.1"/>
    </source>
</evidence>
<feature type="DNA-binding region" description="H-T-H motif" evidence="2">
    <location>
        <begin position="34"/>
        <end position="53"/>
    </location>
</feature>
<gene>
    <name evidence="4" type="ORF">OMP40_32470</name>
</gene>
<accession>A0A9X4KZS8</accession>
<evidence type="ECO:0000256" key="1">
    <source>
        <dbReference type="ARBA" id="ARBA00023125"/>
    </source>
</evidence>
<proteinExistence type="predicted"/>
<protein>
    <submittedName>
        <fullName evidence="4">TetR/AcrR family transcriptional regulator</fullName>
    </submittedName>
</protein>
<dbReference type="Gene3D" id="1.10.357.10">
    <property type="entry name" value="Tetracycline Repressor, domain 2"/>
    <property type="match status" value="1"/>
</dbReference>
<evidence type="ECO:0000256" key="2">
    <source>
        <dbReference type="PROSITE-ProRule" id="PRU00335"/>
    </source>
</evidence>
<keyword evidence="5" id="KW-1185">Reference proteome</keyword>
<dbReference type="AlphaFoldDB" id="A0A9X4KZS8"/>
<reference evidence="4" key="1">
    <citation type="submission" date="2022-10" db="EMBL/GenBank/DDBJ databases">
        <title>Comparative genomic analysis of Cohnella hashimotonis sp. nov., isolated from the International Space Station.</title>
        <authorList>
            <person name="Simpson A."/>
            <person name="Venkateswaran K."/>
        </authorList>
    </citation>
    <scope>NUCLEOTIDE SEQUENCE</scope>
    <source>
        <strain evidence="4">DSM 28161</strain>
    </source>
</reference>
<evidence type="ECO:0000313" key="5">
    <source>
        <dbReference type="Proteomes" id="UP001153404"/>
    </source>
</evidence>
<dbReference type="RefSeq" id="WP_277537451.1">
    <property type="nucleotide sequence ID" value="NZ_JAPDIA010000008.1"/>
</dbReference>
<name>A0A9X4KZS8_9BACL</name>
<dbReference type="EMBL" id="JAPDIA010000008">
    <property type="protein sequence ID" value="MDG0813481.1"/>
    <property type="molecule type" value="Genomic_DNA"/>
</dbReference>
<evidence type="ECO:0000259" key="3">
    <source>
        <dbReference type="PROSITE" id="PS50977"/>
    </source>
</evidence>
<dbReference type="PROSITE" id="PS50977">
    <property type="entry name" value="HTH_TETR_2"/>
    <property type="match status" value="1"/>
</dbReference>